<dbReference type="EMBL" id="KB705746">
    <property type="protein sequence ID" value="EMR70903.1"/>
    <property type="molecule type" value="Genomic_DNA"/>
</dbReference>
<proteinExistence type="inferred from homology"/>
<dbReference type="eggNOG" id="KOG1205">
    <property type="taxonomic scope" value="Eukaryota"/>
</dbReference>
<dbReference type="PANTHER" id="PTHR42901:SF1">
    <property type="entry name" value="ALCOHOL DEHYDROGENASE"/>
    <property type="match status" value="1"/>
</dbReference>
<dbReference type="GO" id="GO:0016491">
    <property type="term" value="F:oxidoreductase activity"/>
    <property type="evidence" value="ECO:0007669"/>
    <property type="project" value="UniProtKB-KW"/>
</dbReference>
<protein>
    <submittedName>
        <fullName evidence="3">Putative short chain dehydrogenase protein</fullName>
    </submittedName>
</protein>
<dbReference type="KEGG" id="ela:UCREL1_2053"/>
<dbReference type="Proteomes" id="UP000012174">
    <property type="component" value="Unassembled WGS sequence"/>
</dbReference>
<organism evidence="3 4">
    <name type="scientific">Eutypa lata (strain UCR-EL1)</name>
    <name type="common">Grapevine dieback disease fungus</name>
    <name type="synonym">Eutypa armeniacae</name>
    <dbReference type="NCBI Taxonomy" id="1287681"/>
    <lineage>
        <taxon>Eukaryota</taxon>
        <taxon>Fungi</taxon>
        <taxon>Dikarya</taxon>
        <taxon>Ascomycota</taxon>
        <taxon>Pezizomycotina</taxon>
        <taxon>Sordariomycetes</taxon>
        <taxon>Xylariomycetidae</taxon>
        <taxon>Xylariales</taxon>
        <taxon>Diatrypaceae</taxon>
        <taxon>Eutypa</taxon>
    </lineage>
</organism>
<evidence type="ECO:0000313" key="4">
    <source>
        <dbReference type="Proteomes" id="UP000012174"/>
    </source>
</evidence>
<sequence length="297" mass="31615">MQPPMPCPTATWHNDTYQSISPLRPELSAAAMPLEVHALTTITRKGSGIGQEASLAFAAAGAAHVVLLGRTEATLKETASRVASATPAVTNSVRVCDLTKEETLRDAAAAIGTWQILIIASGYAAQPSSILSADMDDWWQAFETNVKGTLLAARAFIPTADPQHAALLGLTTGVTPMPAAYLAGLSAYVSSKLAKTKVYEYLAAENPGIFIATVHPGFVLTDIFSTTGANPNEVPMDDKRLPAHFLVWMASPEASFLRGRSVWANWDVDELKALEPKITGGGLFTSGMSNWPYTPNM</sequence>
<dbReference type="HOGENOM" id="CLU_010194_8_2_1"/>
<dbReference type="InterPro" id="IPR036291">
    <property type="entry name" value="NAD(P)-bd_dom_sf"/>
</dbReference>
<dbReference type="InterPro" id="IPR002347">
    <property type="entry name" value="SDR_fam"/>
</dbReference>
<gene>
    <name evidence="3" type="ORF">UCREL1_2053</name>
</gene>
<accession>M7T225</accession>
<dbReference type="SUPFAM" id="SSF51735">
    <property type="entry name" value="NAD(P)-binding Rossmann-fold domains"/>
    <property type="match status" value="1"/>
</dbReference>
<dbReference type="Pfam" id="PF00106">
    <property type="entry name" value="adh_short"/>
    <property type="match status" value="1"/>
</dbReference>
<dbReference type="OrthoDB" id="1933717at2759"/>
<dbReference type="PANTHER" id="PTHR42901">
    <property type="entry name" value="ALCOHOL DEHYDROGENASE"/>
    <property type="match status" value="1"/>
</dbReference>
<keyword evidence="2" id="KW-0560">Oxidoreductase</keyword>
<dbReference type="Gene3D" id="3.40.50.720">
    <property type="entry name" value="NAD(P)-binding Rossmann-like Domain"/>
    <property type="match status" value="1"/>
</dbReference>
<dbReference type="OMA" id="WQSFETN"/>
<name>M7T225_EUTLA</name>
<keyword evidence="4" id="KW-1185">Reference proteome</keyword>
<evidence type="ECO:0000256" key="1">
    <source>
        <dbReference type="ARBA" id="ARBA00006484"/>
    </source>
</evidence>
<dbReference type="AlphaFoldDB" id="M7T225"/>
<evidence type="ECO:0000256" key="2">
    <source>
        <dbReference type="ARBA" id="ARBA00023002"/>
    </source>
</evidence>
<evidence type="ECO:0000313" key="3">
    <source>
        <dbReference type="EMBL" id="EMR70903.1"/>
    </source>
</evidence>
<reference evidence="4" key="1">
    <citation type="journal article" date="2013" name="Genome Announc.">
        <title>Draft genome sequence of the grapevine dieback fungus Eutypa lata UCR-EL1.</title>
        <authorList>
            <person name="Blanco-Ulate B."/>
            <person name="Rolshausen P.E."/>
            <person name="Cantu D."/>
        </authorList>
    </citation>
    <scope>NUCLEOTIDE SEQUENCE [LARGE SCALE GENOMIC DNA]</scope>
    <source>
        <strain evidence="4">UCR-EL1</strain>
    </source>
</reference>
<comment type="similarity">
    <text evidence="1">Belongs to the short-chain dehydrogenases/reductases (SDR) family.</text>
</comment>
<dbReference type="CDD" id="cd05233">
    <property type="entry name" value="SDR_c"/>
    <property type="match status" value="1"/>
</dbReference>